<dbReference type="Gene3D" id="1.20.58.520">
    <property type="entry name" value="Amidohydrolase"/>
    <property type="match status" value="1"/>
</dbReference>
<protein>
    <submittedName>
        <fullName evidence="2">Imidazolonepropionase-like amidohydrolase</fullName>
    </submittedName>
</protein>
<proteinExistence type="predicted"/>
<dbReference type="SUPFAM" id="SSF51338">
    <property type="entry name" value="Composite domain of metallo-dependent hydrolases"/>
    <property type="match status" value="1"/>
</dbReference>
<dbReference type="PANTHER" id="PTHR43135">
    <property type="entry name" value="ALPHA-D-RIBOSE 1-METHYLPHOSPHONATE 5-TRIPHOSPHATE DIPHOSPHATASE"/>
    <property type="match status" value="1"/>
</dbReference>
<gene>
    <name evidence="2" type="ORF">JOM49_001339</name>
</gene>
<evidence type="ECO:0000313" key="2">
    <source>
        <dbReference type="EMBL" id="MBP2179813.1"/>
    </source>
</evidence>
<comment type="caution">
    <text evidence="2">The sequence shown here is derived from an EMBL/GenBank/DDBJ whole genome shotgun (WGS) entry which is preliminary data.</text>
</comment>
<dbReference type="InterPro" id="IPR006680">
    <property type="entry name" value="Amidohydro-rel"/>
</dbReference>
<sequence>MISGELALLHATVIDATGGRPKPDATVVVRDGRITALGRFGETHVPRGVRKIDLTGKFVVPGLFDLRVHGPADPARDALLLAYGVTTIRAPSPPSPLPLDPVGFVRSPAPHIPALVRHAVLDRPSLISADDYRLKYLPADVREGWRWALEALRRKPDRHSLFDHRLRFTGALHRAGVPIMAGTDTGSPWVFPGFSLHEELAYLVEAGCTPMQALQSATKEPARHLGLSDTLGTIARGKRADLLILDANPLTDIRNTRKIHSLLHRGTLLTPTTRAHLLTTPTP</sequence>
<dbReference type="Pfam" id="PF01979">
    <property type="entry name" value="Amidohydro_1"/>
    <property type="match status" value="1"/>
</dbReference>
<dbReference type="PANTHER" id="PTHR43135:SF3">
    <property type="entry name" value="ALPHA-D-RIBOSE 1-METHYLPHOSPHONATE 5-TRIPHOSPHATE DIPHOSPHATASE"/>
    <property type="match status" value="1"/>
</dbReference>
<dbReference type="Proteomes" id="UP000741013">
    <property type="component" value="Unassembled WGS sequence"/>
</dbReference>
<evidence type="ECO:0000313" key="3">
    <source>
        <dbReference type="Proteomes" id="UP000741013"/>
    </source>
</evidence>
<keyword evidence="3" id="KW-1185">Reference proteome</keyword>
<dbReference type="InterPro" id="IPR011059">
    <property type="entry name" value="Metal-dep_hydrolase_composite"/>
</dbReference>
<dbReference type="Gene3D" id="2.30.40.10">
    <property type="entry name" value="Urease, subunit C, domain 1"/>
    <property type="match status" value="2"/>
</dbReference>
<organism evidence="2 3">
    <name type="scientific">Amycolatopsis magusensis</name>
    <dbReference type="NCBI Taxonomy" id="882444"/>
    <lineage>
        <taxon>Bacteria</taxon>
        <taxon>Bacillati</taxon>
        <taxon>Actinomycetota</taxon>
        <taxon>Actinomycetes</taxon>
        <taxon>Pseudonocardiales</taxon>
        <taxon>Pseudonocardiaceae</taxon>
        <taxon>Amycolatopsis</taxon>
    </lineage>
</organism>
<name>A0ABS4PLT9_9PSEU</name>
<evidence type="ECO:0000259" key="1">
    <source>
        <dbReference type="Pfam" id="PF01979"/>
    </source>
</evidence>
<reference evidence="2 3" key="1">
    <citation type="submission" date="2021-03" db="EMBL/GenBank/DDBJ databases">
        <title>Sequencing the genomes of 1000 actinobacteria strains.</title>
        <authorList>
            <person name="Klenk H.-P."/>
        </authorList>
    </citation>
    <scope>NUCLEOTIDE SEQUENCE [LARGE SCALE GENOMIC DNA]</scope>
    <source>
        <strain evidence="2 3">DSM 45510</strain>
    </source>
</reference>
<dbReference type="InterPro" id="IPR051781">
    <property type="entry name" value="Metallo-dep_Hydrolase"/>
</dbReference>
<dbReference type="RefSeq" id="WP_209663485.1">
    <property type="nucleotide sequence ID" value="NZ_JAGGMS010000001.1"/>
</dbReference>
<dbReference type="Gene3D" id="3.30.110.90">
    <property type="entry name" value="Amidohydrolase"/>
    <property type="match status" value="1"/>
</dbReference>
<dbReference type="InterPro" id="IPR032466">
    <property type="entry name" value="Metal_Hydrolase"/>
</dbReference>
<dbReference type="EMBL" id="JAGGMS010000001">
    <property type="protein sequence ID" value="MBP2179813.1"/>
    <property type="molecule type" value="Genomic_DNA"/>
</dbReference>
<dbReference type="SUPFAM" id="SSF51556">
    <property type="entry name" value="Metallo-dependent hydrolases"/>
    <property type="match status" value="1"/>
</dbReference>
<accession>A0ABS4PLT9</accession>
<feature type="domain" description="Amidohydrolase-related" evidence="1">
    <location>
        <begin position="163"/>
        <end position="256"/>
    </location>
</feature>